<dbReference type="GO" id="GO:0005198">
    <property type="term" value="F:structural molecule activity"/>
    <property type="evidence" value="ECO:0007669"/>
    <property type="project" value="InterPro"/>
</dbReference>
<gene>
    <name evidence="3" type="ORF">SDC9_184057</name>
</gene>
<dbReference type="EMBL" id="VSSQ01090734">
    <property type="protein sequence ID" value="MPN36548.1"/>
    <property type="molecule type" value="Genomic_DNA"/>
</dbReference>
<dbReference type="AlphaFoldDB" id="A0A645HBZ0"/>
<dbReference type="PANTHER" id="PTHR30033">
    <property type="entry name" value="FLAGELLAR HOOK-ASSOCIATED PROTEIN 1"/>
    <property type="match status" value="1"/>
</dbReference>
<name>A0A645HBZ0_9ZZZZ</name>
<evidence type="ECO:0000256" key="1">
    <source>
        <dbReference type="ARBA" id="ARBA00009677"/>
    </source>
</evidence>
<feature type="domain" description="Flagellar basal-body/hook protein C-terminal" evidence="2">
    <location>
        <begin position="154"/>
        <end position="193"/>
    </location>
</feature>
<comment type="similarity">
    <text evidence="1">Belongs to the flagella basal body rod proteins family.</text>
</comment>
<proteinExistence type="inferred from homology"/>
<dbReference type="Pfam" id="PF06429">
    <property type="entry name" value="Flg_bbr_C"/>
    <property type="match status" value="1"/>
</dbReference>
<dbReference type="InterPro" id="IPR002371">
    <property type="entry name" value="FlgK"/>
</dbReference>
<comment type="caution">
    <text evidence="3">The sequence shown here is derived from an EMBL/GenBank/DDBJ whole genome shotgun (WGS) entry which is preliminary data.</text>
</comment>
<dbReference type="InterPro" id="IPR010930">
    <property type="entry name" value="Flg_bb/hook_C_dom"/>
</dbReference>
<dbReference type="GO" id="GO:0044780">
    <property type="term" value="P:bacterial-type flagellum assembly"/>
    <property type="evidence" value="ECO:0007669"/>
    <property type="project" value="InterPro"/>
</dbReference>
<reference evidence="3" key="1">
    <citation type="submission" date="2019-08" db="EMBL/GenBank/DDBJ databases">
        <authorList>
            <person name="Kucharzyk K."/>
            <person name="Murdoch R.W."/>
            <person name="Higgins S."/>
            <person name="Loffler F."/>
        </authorList>
    </citation>
    <scope>NUCLEOTIDE SEQUENCE</scope>
</reference>
<dbReference type="SUPFAM" id="SSF64518">
    <property type="entry name" value="Phase 1 flagellin"/>
    <property type="match status" value="1"/>
</dbReference>
<dbReference type="PANTHER" id="PTHR30033:SF2">
    <property type="entry name" value="FLAGELLAR HOOK PROTEIN"/>
    <property type="match status" value="1"/>
</dbReference>
<accession>A0A645HBZ0</accession>
<sequence>MNQLNEFAQTFARAFNEGIGDVSGHADGTGSDGSTDIRFFSYNDLSSEDFMSSGDDIDSIYANITAANLSLSWDVQEDVGKIAAASASGEAGNNENIQALISLCANTSMFNTGTPDDFINSIVSTLGSDSSYAQRQADSHNTILTHLTNRRSSVSGVSTNEETANLTKYQQAYEASAAMVNVWDEIYKETINLVSD</sequence>
<dbReference type="GO" id="GO:0009424">
    <property type="term" value="C:bacterial-type flagellum hook"/>
    <property type="evidence" value="ECO:0007669"/>
    <property type="project" value="InterPro"/>
</dbReference>
<organism evidence="3">
    <name type="scientific">bioreactor metagenome</name>
    <dbReference type="NCBI Taxonomy" id="1076179"/>
    <lineage>
        <taxon>unclassified sequences</taxon>
        <taxon>metagenomes</taxon>
        <taxon>ecological metagenomes</taxon>
    </lineage>
</organism>
<evidence type="ECO:0000313" key="3">
    <source>
        <dbReference type="EMBL" id="MPN36548.1"/>
    </source>
</evidence>
<protein>
    <recommendedName>
        <fullName evidence="2">Flagellar basal-body/hook protein C-terminal domain-containing protein</fullName>
    </recommendedName>
</protein>
<evidence type="ECO:0000259" key="2">
    <source>
        <dbReference type="Pfam" id="PF06429"/>
    </source>
</evidence>